<dbReference type="EMBL" id="CP071446">
    <property type="protein sequence ID" value="QTA37311.1"/>
    <property type="molecule type" value="Genomic_DNA"/>
</dbReference>
<evidence type="ECO:0000256" key="1">
    <source>
        <dbReference type="ARBA" id="ARBA00010554"/>
    </source>
</evidence>
<dbReference type="PANTHER" id="PTHR35983">
    <property type="entry name" value="UPF0166 PROTEIN TM_0021"/>
    <property type="match status" value="1"/>
</dbReference>
<dbReference type="InterPro" id="IPR015867">
    <property type="entry name" value="N-reg_PII/ATP_PRibTrfase_C"/>
</dbReference>
<sequence>MKLLKIYLGEKDRIHGKTLAEYIVELAYKNGIRGVTVCKGILGYGKKRHIHRSDFFTLSEDLPITVEIVDEDEKVSEFLNIVKSLDFDGLIVTYPVNAFYMEKKER</sequence>
<accession>A0ABX7S659</accession>
<proteinExistence type="inferred from homology"/>
<comment type="similarity">
    <text evidence="1">Belongs to the UPF0166 family.</text>
</comment>
<protein>
    <submittedName>
        <fullName evidence="2">DUF190 domain-containing protein</fullName>
    </submittedName>
</protein>
<dbReference type="InterPro" id="IPR011322">
    <property type="entry name" value="N-reg_PII-like_a/b"/>
</dbReference>
<dbReference type="RefSeq" id="WP_207566036.1">
    <property type="nucleotide sequence ID" value="NZ_CP071446.1"/>
</dbReference>
<name>A0ABX7S659_9BACT</name>
<evidence type="ECO:0000313" key="3">
    <source>
        <dbReference type="Proteomes" id="UP000671862"/>
    </source>
</evidence>
<dbReference type="Pfam" id="PF02641">
    <property type="entry name" value="DUF190"/>
    <property type="match status" value="1"/>
</dbReference>
<gene>
    <name evidence="2" type="ORF">JYK00_06100</name>
</gene>
<keyword evidence="3" id="KW-1185">Reference proteome</keyword>
<dbReference type="Gene3D" id="3.30.70.120">
    <property type="match status" value="1"/>
</dbReference>
<dbReference type="InterPro" id="IPR003793">
    <property type="entry name" value="UPF0166"/>
</dbReference>
<dbReference type="PANTHER" id="PTHR35983:SF1">
    <property type="entry name" value="UPF0166 PROTEIN TM_0021"/>
    <property type="match status" value="1"/>
</dbReference>
<dbReference type="Proteomes" id="UP000671862">
    <property type="component" value="Chromosome"/>
</dbReference>
<organism evidence="2 3">
    <name type="scientific">Thermosipho ferrireducens</name>
    <dbReference type="NCBI Taxonomy" id="2571116"/>
    <lineage>
        <taxon>Bacteria</taxon>
        <taxon>Thermotogati</taxon>
        <taxon>Thermotogota</taxon>
        <taxon>Thermotogae</taxon>
        <taxon>Thermotogales</taxon>
        <taxon>Fervidobacteriaceae</taxon>
        <taxon>Thermosipho</taxon>
    </lineage>
</organism>
<reference evidence="2 3" key="1">
    <citation type="submission" date="2021-03" db="EMBL/GenBank/DDBJ databases">
        <title>Thermosipho ferrireducens sp.nov., an anaerobic thermophilic iron-reducing bacterium isolated from a deep-sea hydrothermal sulfide deposits.</title>
        <authorList>
            <person name="Zeng X."/>
            <person name="Chen Y."/>
            <person name="Shao Z."/>
        </authorList>
    </citation>
    <scope>NUCLEOTIDE SEQUENCE [LARGE SCALE GENOMIC DNA]</scope>
    <source>
        <strain evidence="2 3">JL129W03</strain>
    </source>
</reference>
<evidence type="ECO:0000313" key="2">
    <source>
        <dbReference type="EMBL" id="QTA37311.1"/>
    </source>
</evidence>
<dbReference type="SUPFAM" id="SSF54913">
    <property type="entry name" value="GlnB-like"/>
    <property type="match status" value="1"/>
</dbReference>